<dbReference type="PROSITE" id="PS00939">
    <property type="entry name" value="RIBOSOMAL_L1E"/>
    <property type="match status" value="1"/>
</dbReference>
<evidence type="ECO:0000313" key="7">
    <source>
        <dbReference type="EMBL" id="CAD9713462.1"/>
    </source>
</evidence>
<dbReference type="STRING" id="1764295.A0A5B8MKV1"/>
<dbReference type="EMBL" id="HBHL01003696">
    <property type="protein sequence ID" value="CAD9713462.1"/>
    <property type="molecule type" value="Transcribed_RNA"/>
</dbReference>
<dbReference type="InterPro" id="IPR045240">
    <property type="entry name" value="Ribosomal_uL4_euk/arch"/>
</dbReference>
<keyword evidence="9" id="KW-1185">Reference proteome</keyword>
<dbReference type="SUPFAM" id="SSF52166">
    <property type="entry name" value="Ribosomal protein L4"/>
    <property type="match status" value="1"/>
</dbReference>
<protein>
    <recommendedName>
        <fullName evidence="4">Large ribosomal subunit protein uL4</fullName>
    </recommendedName>
    <alternativeName>
        <fullName evidence="5">60S ribosomal protein L4</fullName>
    </alternativeName>
</protein>
<dbReference type="EMBL" id="CP031037">
    <property type="protein sequence ID" value="QDZ20674.1"/>
    <property type="molecule type" value="Genomic_DNA"/>
</dbReference>
<dbReference type="GO" id="GO:0005840">
    <property type="term" value="C:ribosome"/>
    <property type="evidence" value="ECO:0007669"/>
    <property type="project" value="UniProtKB-KW"/>
</dbReference>
<keyword evidence="3" id="KW-0687">Ribonucleoprotein</keyword>
<evidence type="ECO:0000256" key="2">
    <source>
        <dbReference type="ARBA" id="ARBA00022980"/>
    </source>
</evidence>
<evidence type="ECO:0000256" key="4">
    <source>
        <dbReference type="ARBA" id="ARBA00035244"/>
    </source>
</evidence>
<dbReference type="AlphaFoldDB" id="A0A5B8MKV1"/>
<sequence length="381" mass="41440">MSARPLVSVQDLDGKSKDQMALPAVFTKTPLRPDVVRVVHTNMRKNHMQAHAVSENAGVQTAAASWGTGRAVSRIPRVPGGGTHRCGQGAYGNMCRGGHMFSPMKTWRRWHRKVNLKEKRLAVASALAASAVPALVMARGHVVDEVAEIPLVVSDAAETITKTSKAVDLLKSLGVYADVAKSAKSKNLRRGKGKMRNRRYVCRKGPLVIVTSNDQGFAKSVRNLTGVDTANVERLNLLDLAPGGHLGRLCIWTKGAMAKLDELYAEGTGKFVLPENVMSNADLSRLINSDEVQSVVNAPKSAAKRATLKRNPLKNFTAMKKLNPYAKTAKALASKARGKTKEQALAKKRTKDIGKKFFAQISADSDYQGEDFEVFNNWLGN</sequence>
<evidence type="ECO:0000256" key="1">
    <source>
        <dbReference type="ARBA" id="ARBA00010528"/>
    </source>
</evidence>
<dbReference type="GO" id="GO:1990904">
    <property type="term" value="C:ribonucleoprotein complex"/>
    <property type="evidence" value="ECO:0007669"/>
    <property type="project" value="UniProtKB-KW"/>
</dbReference>
<organism evidence="8 9">
    <name type="scientific">Chloropicon primus</name>
    <dbReference type="NCBI Taxonomy" id="1764295"/>
    <lineage>
        <taxon>Eukaryota</taxon>
        <taxon>Viridiplantae</taxon>
        <taxon>Chlorophyta</taxon>
        <taxon>Chloropicophyceae</taxon>
        <taxon>Chloropicales</taxon>
        <taxon>Chloropicaceae</taxon>
        <taxon>Chloropicon</taxon>
    </lineage>
</organism>
<dbReference type="OrthoDB" id="10259785at2759"/>
<dbReference type="Pfam" id="PF14374">
    <property type="entry name" value="Ribos_L4_asso_C"/>
    <property type="match status" value="1"/>
</dbReference>
<dbReference type="PANTHER" id="PTHR19431">
    <property type="entry name" value="60S RIBOSOMAL PROTEIN L4"/>
    <property type="match status" value="1"/>
</dbReference>
<evidence type="ECO:0000256" key="5">
    <source>
        <dbReference type="ARBA" id="ARBA00035353"/>
    </source>
</evidence>
<dbReference type="GO" id="GO:0003735">
    <property type="term" value="F:structural constituent of ribosome"/>
    <property type="evidence" value="ECO:0007669"/>
    <property type="project" value="InterPro"/>
</dbReference>
<evidence type="ECO:0000313" key="9">
    <source>
        <dbReference type="Proteomes" id="UP000316726"/>
    </source>
</evidence>
<evidence type="ECO:0000259" key="6">
    <source>
        <dbReference type="Pfam" id="PF14374"/>
    </source>
</evidence>
<dbReference type="Proteomes" id="UP000316726">
    <property type="component" value="Chromosome 4"/>
</dbReference>
<dbReference type="Gene3D" id="3.40.1370.10">
    <property type="match status" value="1"/>
</dbReference>
<reference evidence="7" key="2">
    <citation type="submission" date="2021-01" db="EMBL/GenBank/DDBJ databases">
        <authorList>
            <person name="Corre E."/>
            <person name="Pelletier E."/>
            <person name="Niang G."/>
            <person name="Scheremetjew M."/>
            <person name="Finn R."/>
            <person name="Kale V."/>
            <person name="Holt S."/>
            <person name="Cochrane G."/>
            <person name="Meng A."/>
            <person name="Brown T."/>
            <person name="Cohen L."/>
        </authorList>
    </citation>
    <scope>NUCLEOTIDE SEQUENCE</scope>
    <source>
        <strain evidence="7">CCMP1205</strain>
    </source>
</reference>
<accession>A0A5B8MKV1</accession>
<keyword evidence="2 8" id="KW-0689">Ribosomal protein</keyword>
<dbReference type="Pfam" id="PF00573">
    <property type="entry name" value="Ribosomal_L4"/>
    <property type="match status" value="1"/>
</dbReference>
<proteinExistence type="inferred from homology"/>
<comment type="similarity">
    <text evidence="1">Belongs to the universal ribosomal protein uL4 family.</text>
</comment>
<dbReference type="InterPro" id="IPR013000">
    <property type="entry name" value="Ribosomal_uL4_euk/arc_CS"/>
</dbReference>
<dbReference type="InterPro" id="IPR002136">
    <property type="entry name" value="Ribosomal_uL4"/>
</dbReference>
<dbReference type="InterPro" id="IPR023574">
    <property type="entry name" value="Ribosomal_uL4_dom_sf"/>
</dbReference>
<evidence type="ECO:0000313" key="8">
    <source>
        <dbReference type="EMBL" id="QDZ20674.1"/>
    </source>
</evidence>
<feature type="domain" description="Large ribosomal subunit protein uL4 C-terminal" evidence="6">
    <location>
        <begin position="271"/>
        <end position="341"/>
    </location>
</feature>
<dbReference type="InterPro" id="IPR025755">
    <property type="entry name" value="Ribos_uL4_C_dom"/>
</dbReference>
<dbReference type="FunFam" id="3.40.1370.10:FF:000011">
    <property type="entry name" value="50S ribosomal protein L4"/>
    <property type="match status" value="1"/>
</dbReference>
<reference evidence="8 9" key="1">
    <citation type="submission" date="2018-07" db="EMBL/GenBank/DDBJ databases">
        <title>The complete nuclear genome of the prasinophyte Chloropicon primus (CCMP1205).</title>
        <authorList>
            <person name="Pombert J.-F."/>
            <person name="Otis C."/>
            <person name="Turmel M."/>
            <person name="Lemieux C."/>
        </authorList>
    </citation>
    <scope>NUCLEOTIDE SEQUENCE [LARGE SCALE GENOMIC DNA]</scope>
    <source>
        <strain evidence="8 9">CCMP1205</strain>
    </source>
</reference>
<evidence type="ECO:0000256" key="3">
    <source>
        <dbReference type="ARBA" id="ARBA00023274"/>
    </source>
</evidence>
<name>A0A5B8MKV1_9CHLO</name>
<gene>
    <name evidence="8" type="ORF">A3770_04p31920</name>
    <name evidence="7" type="ORF">CPRI1469_LOCUS2313</name>
</gene>
<dbReference type="GO" id="GO:0006412">
    <property type="term" value="P:translation"/>
    <property type="evidence" value="ECO:0007669"/>
    <property type="project" value="InterPro"/>
</dbReference>